<sequence>HGQYPARSGEGHAIGPETRKLLYRVTPSQDSRERFANAVNSCYDCIKC</sequence>
<organism evidence="1">
    <name type="scientific">Tetraselmis sp. GSL018</name>
    <dbReference type="NCBI Taxonomy" id="582737"/>
    <lineage>
        <taxon>Eukaryota</taxon>
        <taxon>Viridiplantae</taxon>
        <taxon>Chlorophyta</taxon>
        <taxon>core chlorophytes</taxon>
        <taxon>Chlorodendrophyceae</taxon>
        <taxon>Chlorodendrales</taxon>
        <taxon>Chlorodendraceae</taxon>
        <taxon>Tetraselmis</taxon>
    </lineage>
</organism>
<accession>A0A061RSR8</accession>
<evidence type="ECO:0000313" key="1">
    <source>
        <dbReference type="EMBL" id="JAC73581.1"/>
    </source>
</evidence>
<feature type="non-terminal residue" evidence="1">
    <location>
        <position position="1"/>
    </location>
</feature>
<dbReference type="EMBL" id="GBEZ01012290">
    <property type="protein sequence ID" value="JAC73581.1"/>
    <property type="molecule type" value="Transcribed_RNA"/>
</dbReference>
<proteinExistence type="predicted"/>
<name>A0A061RSR8_9CHLO</name>
<protein>
    <submittedName>
        <fullName evidence="1">Uncharacterized protein</fullName>
    </submittedName>
</protein>
<dbReference type="AlphaFoldDB" id="A0A061RSR8"/>
<reference evidence="1" key="1">
    <citation type="submission" date="2014-05" db="EMBL/GenBank/DDBJ databases">
        <title>The transcriptome of the halophilic microalga Tetraselmis sp. GSL018 isolated from the Great Salt Lake, Utah.</title>
        <authorList>
            <person name="Jinkerson R.E."/>
            <person name="D'Adamo S."/>
            <person name="Posewitz M.C."/>
        </authorList>
    </citation>
    <scope>NUCLEOTIDE SEQUENCE</scope>
    <source>
        <strain evidence="1">GSL018</strain>
    </source>
</reference>
<gene>
    <name evidence="1" type="ORF">TSPGSL018_28499</name>
</gene>